<gene>
    <name evidence="3" type="ordered locus">KPHS_44870</name>
</gene>
<feature type="transmembrane region" description="Helical" evidence="1">
    <location>
        <begin position="323"/>
        <end position="343"/>
    </location>
</feature>
<keyword evidence="1" id="KW-0812">Transmembrane</keyword>
<feature type="transmembrane region" description="Helical" evidence="1">
    <location>
        <begin position="443"/>
        <end position="465"/>
    </location>
</feature>
<dbReference type="Proteomes" id="UP000007841">
    <property type="component" value="Chromosome"/>
</dbReference>
<proteinExistence type="predicted"/>
<dbReference type="InterPro" id="IPR012931">
    <property type="entry name" value="TraG_N_Proteobacteria"/>
</dbReference>
<reference evidence="3 4" key="1">
    <citation type="journal article" date="2012" name="J. Bacteriol.">
        <title>Complete genome sequence of Klebsiella pneumoniae subsp. pneumoniae HS11286, a multidrug-resistant strain isolated from human sputum.</title>
        <authorList>
            <person name="Liu P."/>
            <person name="Li P."/>
            <person name="Jiang X."/>
            <person name="Bi D."/>
            <person name="Xie Y."/>
            <person name="Tai C."/>
            <person name="Deng Z."/>
            <person name="Rajakumar K."/>
            <person name="Ou H.Y."/>
        </authorList>
    </citation>
    <scope>NUCLEOTIDE SEQUENCE [LARGE SCALE GENOMIC DNA]</scope>
    <source>
        <strain evidence="3 4">HS11286</strain>
    </source>
</reference>
<evidence type="ECO:0000256" key="1">
    <source>
        <dbReference type="SAM" id="Phobius"/>
    </source>
</evidence>
<dbReference type="Pfam" id="PF07916">
    <property type="entry name" value="TraG_N"/>
    <property type="match status" value="1"/>
</dbReference>
<name>A0A0H3GT80_KLEPH</name>
<dbReference type="AlphaFoldDB" id="A0A0H3GT80"/>
<feature type="transmembrane region" description="Helical" evidence="1">
    <location>
        <begin position="6"/>
        <end position="23"/>
    </location>
</feature>
<organism evidence="3 4">
    <name type="scientific">Klebsiella pneumoniae subsp. pneumoniae (strain HS11286)</name>
    <dbReference type="NCBI Taxonomy" id="1125630"/>
    <lineage>
        <taxon>Bacteria</taxon>
        <taxon>Pseudomonadati</taxon>
        <taxon>Pseudomonadota</taxon>
        <taxon>Gammaproteobacteria</taxon>
        <taxon>Enterobacterales</taxon>
        <taxon>Enterobacteriaceae</taxon>
        <taxon>Klebsiella/Raoultella group</taxon>
        <taxon>Klebsiella</taxon>
        <taxon>Klebsiella pneumoniae complex</taxon>
    </lineage>
</organism>
<protein>
    <recommendedName>
        <fullName evidence="2">TraG N-terminal Proteobacteria domain-containing protein</fullName>
    </recommendedName>
</protein>
<feature type="transmembrane region" description="Helical" evidence="1">
    <location>
        <begin position="355"/>
        <end position="374"/>
    </location>
</feature>
<feature type="transmembrane region" description="Helical" evidence="1">
    <location>
        <begin position="67"/>
        <end position="88"/>
    </location>
</feature>
<dbReference type="PATRIC" id="fig|1125630.4.peg.4384"/>
<accession>A0A0H3GT80</accession>
<dbReference type="RefSeq" id="YP_005228787.1">
    <property type="nucleotide sequence ID" value="NC_016845.1"/>
</dbReference>
<dbReference type="STRING" id="1125630.KPHS_44870"/>
<dbReference type="KEGG" id="kpm:KPHS_44870"/>
<dbReference type="RefSeq" id="WP_004152610.1">
    <property type="nucleotide sequence ID" value="NC_016845.1"/>
</dbReference>
<evidence type="ECO:0000313" key="4">
    <source>
        <dbReference type="Proteomes" id="UP000007841"/>
    </source>
</evidence>
<feature type="transmembrane region" description="Helical" evidence="1">
    <location>
        <begin position="381"/>
        <end position="399"/>
    </location>
</feature>
<keyword evidence="4" id="KW-1185">Reference proteome</keyword>
<keyword evidence="1" id="KW-0472">Membrane</keyword>
<evidence type="ECO:0000313" key="3">
    <source>
        <dbReference type="EMBL" id="AEW63185.1"/>
    </source>
</evidence>
<sequence>MSADSYLEYFLILLGWILNNAIWKTLLSTGLFALPIAGKVVATWLRTREEGDDEGNKGTLALVRIEHVIYVAFVVLMFCVTPVVNVDVNTIKFNKERSAQCGVNIPLPQKSGYATLINDFDGKTAMVPVWWYMIHSLSKGVTHATIAGIPCGDNLRQLRFDVQHTQIKDPILLEEVQDFANQCYAKAYFRLKSTNAQLSDATINSVGWIGSDYFLSTSGYYDYYTSTKPRSQWPYDANRDDGYPDVGRGGYPTCKQWWNTPTVGLKTRVMSSYNDITTRALKKKFGNEWEEIALRWVVSPKNASLSGDGETYMMGNNASAGTFSFVSSALGSLGVAAGQVVALPGFDILKYTLPMVQALLEMALVIVIPLVLMFSVYSPKAVVTVSFAMFALMFLTFWWEFAGWLDDRLIDIVYSGLDNVDGGNPVPFADFAGSTTDGWVMNLVMGTMYLVFPAFWIGALSWAGIKVGGEVAGSLQKGAGKAQSAGEKGGEVASDVAGAAMTKGKSMMK</sequence>
<dbReference type="EMBL" id="CP003200">
    <property type="protein sequence ID" value="AEW63185.1"/>
    <property type="molecule type" value="Genomic_DNA"/>
</dbReference>
<feature type="domain" description="TraG N-terminal Proteobacteria" evidence="2">
    <location>
        <begin position="8"/>
        <end position="481"/>
    </location>
</feature>
<dbReference type="GeneID" id="11849540"/>
<evidence type="ECO:0000259" key="2">
    <source>
        <dbReference type="Pfam" id="PF07916"/>
    </source>
</evidence>
<keyword evidence="1" id="KW-1133">Transmembrane helix</keyword>
<dbReference type="HOGENOM" id="CLU_042138_2_0_6"/>